<dbReference type="AlphaFoldDB" id="A0A6J4MQ93"/>
<dbReference type="EMBL" id="CADCTR010002680">
    <property type="protein sequence ID" value="CAA9365856.1"/>
    <property type="molecule type" value="Genomic_DNA"/>
</dbReference>
<evidence type="ECO:0000313" key="1">
    <source>
        <dbReference type="EMBL" id="CAA9365856.1"/>
    </source>
</evidence>
<proteinExistence type="predicted"/>
<organism evidence="1">
    <name type="scientific">uncultured Chloroflexia bacterium</name>
    <dbReference type="NCBI Taxonomy" id="1672391"/>
    <lineage>
        <taxon>Bacteria</taxon>
        <taxon>Bacillati</taxon>
        <taxon>Chloroflexota</taxon>
        <taxon>Chloroflexia</taxon>
        <taxon>environmental samples</taxon>
    </lineage>
</organism>
<accession>A0A6J4MQ93</accession>
<gene>
    <name evidence="1" type="ORF">AVDCRST_MAG93-7971</name>
</gene>
<reference evidence="1" key="1">
    <citation type="submission" date="2020-02" db="EMBL/GenBank/DDBJ databases">
        <authorList>
            <person name="Meier V. D."/>
        </authorList>
    </citation>
    <scope>NUCLEOTIDE SEQUENCE</scope>
    <source>
        <strain evidence="1">AVDCRST_MAG93</strain>
    </source>
</reference>
<name>A0A6J4MQ93_9CHLR</name>
<protein>
    <submittedName>
        <fullName evidence="1">Uncharacterized protein</fullName>
    </submittedName>
</protein>
<sequence>MTSSLYRVTGRGPVILELIYGALRHYSLMTGVTGRFWGRKG</sequence>